<keyword evidence="3" id="KW-1003">Cell membrane</keyword>
<proteinExistence type="inferred from homology"/>
<evidence type="ECO:0000256" key="6">
    <source>
        <dbReference type="ARBA" id="ARBA00022692"/>
    </source>
</evidence>
<evidence type="ECO:0000256" key="9">
    <source>
        <dbReference type="SAM" id="Phobius"/>
    </source>
</evidence>
<keyword evidence="5" id="KW-0997">Cell inner membrane</keyword>
<dbReference type="EMBL" id="BSOG01000001">
    <property type="protein sequence ID" value="GLR11942.1"/>
    <property type="molecule type" value="Genomic_DNA"/>
</dbReference>
<sequence length="154" mass="17200">MSRQDKRQRGFTLLEVLVALTILGLGLASLLIAYSGSLRLTQRAQDQTVAATLARSKLDETLASKNADIKGDEAEEIYNGTRYTYRITSTPYPLLDEGLYQRLPDAPRLEVIQIDVYWGSEDRPQRYQLLNYHRLPRRPAAASGTAPPPAPPTT</sequence>
<keyword evidence="4" id="KW-0488">Methylation</keyword>
<evidence type="ECO:0000256" key="2">
    <source>
        <dbReference type="ARBA" id="ARBA00008358"/>
    </source>
</evidence>
<dbReference type="PROSITE" id="PS00409">
    <property type="entry name" value="PROKAR_NTER_METHYL"/>
    <property type="match status" value="1"/>
</dbReference>
<keyword evidence="6 9" id="KW-0812">Transmembrane</keyword>
<dbReference type="PANTHER" id="PTHR38779">
    <property type="entry name" value="TYPE II SECRETION SYSTEM PROTEIN I-RELATED"/>
    <property type="match status" value="1"/>
</dbReference>
<dbReference type="SUPFAM" id="SSF54523">
    <property type="entry name" value="Pili subunits"/>
    <property type="match status" value="1"/>
</dbReference>
<keyword evidence="11" id="KW-1185">Reference proteome</keyword>
<dbReference type="Pfam" id="PF07963">
    <property type="entry name" value="N_methyl"/>
    <property type="match status" value="1"/>
</dbReference>
<evidence type="ECO:0000256" key="8">
    <source>
        <dbReference type="ARBA" id="ARBA00023136"/>
    </source>
</evidence>
<evidence type="ECO:0000256" key="5">
    <source>
        <dbReference type="ARBA" id="ARBA00022519"/>
    </source>
</evidence>
<evidence type="ECO:0000313" key="10">
    <source>
        <dbReference type="EMBL" id="GLR11942.1"/>
    </source>
</evidence>
<gene>
    <name evidence="10" type="ORF">GCM10007907_07320</name>
</gene>
<evidence type="ECO:0000256" key="3">
    <source>
        <dbReference type="ARBA" id="ARBA00022475"/>
    </source>
</evidence>
<name>A0ABQ5YAG7_9NEIS</name>
<dbReference type="Proteomes" id="UP001156706">
    <property type="component" value="Unassembled WGS sequence"/>
</dbReference>
<evidence type="ECO:0000256" key="7">
    <source>
        <dbReference type="ARBA" id="ARBA00022989"/>
    </source>
</evidence>
<comment type="caution">
    <text evidence="10">The sequence shown here is derived from an EMBL/GenBank/DDBJ whole genome shotgun (WGS) entry which is preliminary data.</text>
</comment>
<accession>A0ABQ5YAG7</accession>
<dbReference type="RefSeq" id="WP_284195085.1">
    <property type="nucleotide sequence ID" value="NZ_BSOG01000001.1"/>
</dbReference>
<evidence type="ECO:0000313" key="11">
    <source>
        <dbReference type="Proteomes" id="UP001156706"/>
    </source>
</evidence>
<comment type="similarity">
    <text evidence="2">Belongs to the GSP I family.</text>
</comment>
<evidence type="ECO:0000256" key="4">
    <source>
        <dbReference type="ARBA" id="ARBA00022481"/>
    </source>
</evidence>
<dbReference type="PANTHER" id="PTHR38779:SF2">
    <property type="entry name" value="TYPE II SECRETION SYSTEM PROTEIN I-RELATED"/>
    <property type="match status" value="1"/>
</dbReference>
<keyword evidence="7 9" id="KW-1133">Transmembrane helix</keyword>
<dbReference type="NCBIfam" id="TIGR02532">
    <property type="entry name" value="IV_pilin_GFxxxE"/>
    <property type="match status" value="1"/>
</dbReference>
<comment type="subcellular location">
    <subcellularLocation>
        <location evidence="1">Cell inner membrane</location>
        <topology evidence="1">Single-pass membrane protein</topology>
    </subcellularLocation>
</comment>
<dbReference type="InterPro" id="IPR010052">
    <property type="entry name" value="T2SS_protein-GspI"/>
</dbReference>
<feature type="transmembrane region" description="Helical" evidence="9">
    <location>
        <begin position="12"/>
        <end position="34"/>
    </location>
</feature>
<dbReference type="InterPro" id="IPR012902">
    <property type="entry name" value="N_methyl_site"/>
</dbReference>
<organism evidence="10 11">
    <name type="scientific">Chitinimonas prasina</name>
    <dbReference type="NCBI Taxonomy" id="1434937"/>
    <lineage>
        <taxon>Bacteria</taxon>
        <taxon>Pseudomonadati</taxon>
        <taxon>Pseudomonadota</taxon>
        <taxon>Betaproteobacteria</taxon>
        <taxon>Neisseriales</taxon>
        <taxon>Chitinibacteraceae</taxon>
        <taxon>Chitinimonas</taxon>
    </lineage>
</organism>
<protein>
    <recommendedName>
        <fullName evidence="12">Prepilin-type N-terminal cleavage/methylation domain-containing protein</fullName>
    </recommendedName>
</protein>
<dbReference type="InterPro" id="IPR045584">
    <property type="entry name" value="Pilin-like"/>
</dbReference>
<reference evidence="11" key="1">
    <citation type="journal article" date="2019" name="Int. J. Syst. Evol. Microbiol.">
        <title>The Global Catalogue of Microorganisms (GCM) 10K type strain sequencing project: providing services to taxonomists for standard genome sequencing and annotation.</title>
        <authorList>
            <consortium name="The Broad Institute Genomics Platform"/>
            <consortium name="The Broad Institute Genome Sequencing Center for Infectious Disease"/>
            <person name="Wu L."/>
            <person name="Ma J."/>
        </authorList>
    </citation>
    <scope>NUCLEOTIDE SEQUENCE [LARGE SCALE GENOMIC DNA]</scope>
    <source>
        <strain evidence="11">NBRC 110044</strain>
    </source>
</reference>
<keyword evidence="8 9" id="KW-0472">Membrane</keyword>
<evidence type="ECO:0008006" key="12">
    <source>
        <dbReference type="Google" id="ProtNLM"/>
    </source>
</evidence>
<evidence type="ECO:0000256" key="1">
    <source>
        <dbReference type="ARBA" id="ARBA00004377"/>
    </source>
</evidence>